<organism evidence="2 3">
    <name type="scientific">Sphingomonas alpina</name>
    <dbReference type="NCBI Taxonomy" id="653931"/>
    <lineage>
        <taxon>Bacteria</taxon>
        <taxon>Pseudomonadati</taxon>
        <taxon>Pseudomonadota</taxon>
        <taxon>Alphaproteobacteria</taxon>
        <taxon>Sphingomonadales</taxon>
        <taxon>Sphingomonadaceae</taxon>
        <taxon>Sphingomonas</taxon>
    </lineage>
</organism>
<dbReference type="Proteomes" id="UP000516148">
    <property type="component" value="Chromosome"/>
</dbReference>
<gene>
    <name evidence="2" type="ORF">H3Z74_01130</name>
</gene>
<protein>
    <submittedName>
        <fullName evidence="2">Uncharacterized protein</fullName>
    </submittedName>
</protein>
<dbReference type="KEGG" id="spap:H3Z74_01130"/>
<dbReference type="AlphaFoldDB" id="A0A7H0LJN7"/>
<dbReference type="RefSeq" id="WP_187762199.1">
    <property type="nucleotide sequence ID" value="NZ_CP061038.1"/>
</dbReference>
<reference evidence="2 3" key="1">
    <citation type="submission" date="2020-09" db="EMBL/GenBank/DDBJ databases">
        <title>Sphingomonas sp., a new species isolated from pork steak.</title>
        <authorList>
            <person name="Heidler von Heilborn D."/>
        </authorList>
    </citation>
    <scope>NUCLEOTIDE SEQUENCE [LARGE SCALE GENOMIC DNA]</scope>
    <source>
        <strain evidence="3">S8-3T</strain>
    </source>
</reference>
<feature type="chain" id="PRO_5029003487" evidence="1">
    <location>
        <begin position="23"/>
        <end position="171"/>
    </location>
</feature>
<name>A0A7H0LJN7_9SPHN</name>
<keyword evidence="1" id="KW-0732">Signal</keyword>
<sequence>MRLLPTICAVAVAVANIQAASATTYTPAGTYVFQGWVQTVKGFTLTCILTVTITVPESAPDADGTASHGHNATATPVLTAGNALCPVQMFSGAPYPVSFDGTSISLNSVAYLAFGPGGCTGTLSGKWSGNTASPRAILFNTSLPGDGGTAPCRFTGNLNQVSGEALSITNP</sequence>
<evidence type="ECO:0000313" key="3">
    <source>
        <dbReference type="Proteomes" id="UP000516148"/>
    </source>
</evidence>
<accession>A0A7H0LJN7</accession>
<evidence type="ECO:0000313" key="2">
    <source>
        <dbReference type="EMBL" id="QNQ09890.1"/>
    </source>
</evidence>
<keyword evidence="3" id="KW-1185">Reference proteome</keyword>
<evidence type="ECO:0000256" key="1">
    <source>
        <dbReference type="SAM" id="SignalP"/>
    </source>
</evidence>
<feature type="signal peptide" evidence="1">
    <location>
        <begin position="1"/>
        <end position="22"/>
    </location>
</feature>
<dbReference type="EMBL" id="CP061038">
    <property type="protein sequence ID" value="QNQ09890.1"/>
    <property type="molecule type" value="Genomic_DNA"/>
</dbReference>
<proteinExistence type="predicted"/>